<evidence type="ECO:0000313" key="10">
    <source>
        <dbReference type="Proteomes" id="UP000050520"/>
    </source>
</evidence>
<reference evidence="12 13" key="5">
    <citation type="submission" date="2020-06" db="EMBL/GenBank/DDBJ databases">
        <title>REHAB project genomes.</title>
        <authorList>
            <person name="Shaw L.P."/>
        </authorList>
    </citation>
    <scope>NUCLEOTIDE SEQUENCE [LARGE SCALE GENOMIC DNA]</scope>
    <source>
        <strain evidence="13">RHBSTW-00370</strain>
        <strain evidence="12">RHBSTW-00398</strain>
        <plasmid evidence="13">prhbstw-00370_2</plasmid>
        <plasmid evidence="12">prhbstw-00398_2</plasmid>
    </source>
</reference>
<evidence type="ECO:0000313" key="9">
    <source>
        <dbReference type="EMBL" id="QLV33382.1"/>
    </source>
</evidence>
<keyword evidence="8" id="KW-0614">Plasmid</keyword>
<dbReference type="EMBL" id="ABLGCN030000013">
    <property type="protein sequence ID" value="EMM7459550.1"/>
    <property type="molecule type" value="Genomic_DNA"/>
</dbReference>
<dbReference type="Proteomes" id="UP000512222">
    <property type="component" value="Plasmid pRHBSTW-00370_2"/>
</dbReference>
<gene>
    <name evidence="6" type="ORF">AN672_28010</name>
    <name evidence="7" type="ORF">B9P89_17810</name>
    <name evidence="9" type="ORF">HV178_25835</name>
    <name evidence="8" type="ORF">HV183_25535</name>
    <name evidence="5" type="ORF">KV121_004566</name>
    <name evidence="1" type="ORF">KY227_002070</name>
    <name evidence="3" type="ORF">P7U51_004118</name>
    <name evidence="4" type="ORF">PQQ21_005293</name>
    <name evidence="2" type="ORF">SGX49_004351</name>
</gene>
<evidence type="ECO:0000313" key="11">
    <source>
        <dbReference type="Proteomes" id="UP000215827"/>
    </source>
</evidence>
<geneLocation type="plasmid" evidence="12">
    <name>prhbstw-00398_2</name>
</geneLocation>
<proteinExistence type="predicted"/>
<geneLocation type="plasmid" evidence="8">
    <name>pRHBSTW-00398_2</name>
</geneLocation>
<dbReference type="EMBL" id="NEFA01000022">
    <property type="protein sequence ID" value="OYR01830.1"/>
    <property type="molecule type" value="Genomic_DNA"/>
</dbReference>
<dbReference type="Proteomes" id="UP000885148">
    <property type="component" value="Unassembled WGS sequence"/>
</dbReference>
<sequence length="231" mass="25399">MHPFDSVRVKLSFAGKPPAALLQSALFLENQRPESSSWSDPGTAGNTLLRDILRSQPVELSTLQGVVNLTTGNLGKAECSELLALMGLRSFGEEAAELMVRNASMVFASGQANAKNLIRMEVTKSHLTSDKQVIVSTETLERRMYVMNSNGICFVVEPEICLDAEKLPGADFFITEDEMDAAGVSRWGENGSQHWRCMVTWFNGSSTIMNEMGHMYELGDEPEIRLNSFGG</sequence>
<dbReference type="Proteomes" id="UP000050520">
    <property type="component" value="Unassembled WGS sequence"/>
</dbReference>
<organism evidence="5 14">
    <name type="scientific">Citrobacter freundii</name>
    <dbReference type="NCBI Taxonomy" id="546"/>
    <lineage>
        <taxon>Bacteria</taxon>
        <taxon>Pseudomonadati</taxon>
        <taxon>Pseudomonadota</taxon>
        <taxon>Gammaproteobacteria</taxon>
        <taxon>Enterobacterales</taxon>
        <taxon>Enterobacteriaceae</taxon>
        <taxon>Citrobacter</taxon>
        <taxon>Citrobacter freundii complex</taxon>
    </lineage>
</organism>
<name>A0A0P8GZY1_CITFR</name>
<dbReference type="AlphaFoldDB" id="A0A0P8GZY1"/>
<reference evidence="10" key="1">
    <citation type="submission" date="2015-09" db="EMBL/GenBank/DDBJ databases">
        <title>Prevalence of NDMs in South Africa.</title>
        <authorList>
            <person name="Osei Sekyere J."/>
            <person name="Govinden U."/>
            <person name="Essack S."/>
            <person name="Haldorsen B."/>
            <person name="Samuelsen O."/>
            <person name="Aasnaes B."/>
            <person name="Sundsfjord A."/>
        </authorList>
    </citation>
    <scope>NUCLEOTIDE SEQUENCE [LARGE SCALE GENOMIC DNA]</scope>
    <source>
        <strain evidence="10">ST62:944112508</strain>
    </source>
</reference>
<dbReference type="Proteomes" id="UP000215827">
    <property type="component" value="Unassembled WGS sequence"/>
</dbReference>
<dbReference type="RefSeq" id="WP_007372278.1">
    <property type="nucleotide sequence ID" value="NZ_AP026941.1"/>
</dbReference>
<evidence type="ECO:0000313" key="8">
    <source>
        <dbReference type="EMBL" id="QLO16742.1"/>
    </source>
</evidence>
<geneLocation type="plasmid" evidence="13">
    <name>prhbstw-00370_2</name>
</geneLocation>
<evidence type="ECO:0000313" key="5">
    <source>
        <dbReference type="EMBL" id="HBH7044429.1"/>
    </source>
</evidence>
<reference evidence="7 11" key="3">
    <citation type="submission" date="2017-04" db="EMBL/GenBank/DDBJ databases">
        <title>Emergence of KPC-2-producing Citrobacter isolates from sediments of a Chinese river.</title>
        <authorList>
            <person name="Zheng B."/>
        </authorList>
    </citation>
    <scope>NUCLEOTIDE SEQUENCE [LARGE SCALE GENOMIC DNA]</scope>
    <source>
        <strain evidence="7 11">C191</strain>
    </source>
</reference>
<dbReference type="EMBL" id="CP055539">
    <property type="protein sequence ID" value="QLO16742.1"/>
    <property type="molecule type" value="Genomic_DNA"/>
</dbReference>
<evidence type="ECO:0000313" key="3">
    <source>
        <dbReference type="EMBL" id="EMM7459550.1"/>
    </source>
</evidence>
<dbReference type="EMBL" id="LJEB01000229">
    <property type="protein sequence ID" value="KPR46582.1"/>
    <property type="molecule type" value="Genomic_DNA"/>
</dbReference>
<evidence type="ECO:0000313" key="4">
    <source>
        <dbReference type="EMBL" id="EMN4147922.1"/>
    </source>
</evidence>
<dbReference type="Proteomes" id="UP000510650">
    <property type="component" value="Plasmid pRHBSTW-00398_2"/>
</dbReference>
<dbReference type="EMBL" id="ABBJDF010000010">
    <property type="protein sequence ID" value="EHT9939001.1"/>
    <property type="molecule type" value="Genomic_DNA"/>
</dbReference>
<protein>
    <submittedName>
        <fullName evidence="5">Uncharacterized protein</fullName>
    </submittedName>
</protein>
<evidence type="ECO:0000313" key="13">
    <source>
        <dbReference type="Proteomes" id="UP000512222"/>
    </source>
</evidence>
<dbReference type="EMBL" id="DAESCB010000023">
    <property type="protein sequence ID" value="HBH7044429.1"/>
    <property type="molecule type" value="Genomic_DNA"/>
</dbReference>
<reference evidence="5" key="7">
    <citation type="submission" date="2021-07" db="EMBL/GenBank/DDBJ databases">
        <authorList>
            <consortium name="NCBI Pathogen Detection Project"/>
        </authorList>
    </citation>
    <scope>NUCLEOTIDE SEQUENCE</scope>
    <source>
        <strain evidence="5">91871</strain>
    </source>
</reference>
<reference evidence="2" key="8">
    <citation type="submission" date="2023-05" db="EMBL/GenBank/DDBJ databases">
        <authorList>
            <consortium name="Clinical and Environmental Microbiology Branch: Whole genome sequencing antimicrobial resistance pathogens in the healthcare setting"/>
        </authorList>
    </citation>
    <scope>NUCLEOTIDE SEQUENCE</scope>
    <source>
        <strain evidence="1">2021DK-00049</strain>
        <strain evidence="4">2023GN-00102</strain>
        <strain evidence="2">2023GN-00287</strain>
        <strain evidence="3">Whole organism</strain>
    </source>
</reference>
<geneLocation type="plasmid" evidence="9">
    <name>pRHBSTW-00370_2</name>
</geneLocation>
<evidence type="ECO:0000313" key="6">
    <source>
        <dbReference type="EMBL" id="KPR46582.1"/>
    </source>
</evidence>
<dbReference type="EMBL" id="CP056574">
    <property type="protein sequence ID" value="QLV33382.1"/>
    <property type="molecule type" value="Genomic_DNA"/>
</dbReference>
<evidence type="ECO:0000313" key="2">
    <source>
        <dbReference type="EMBL" id="ELV3681861.1"/>
    </source>
</evidence>
<reference evidence="5" key="4">
    <citation type="journal article" date="2018" name="Genome Biol.">
        <title>SKESA: strategic k-mer extension for scrupulous assemblies.</title>
        <authorList>
            <person name="Souvorov A."/>
            <person name="Agarwala R."/>
            <person name="Lipman D.J."/>
        </authorList>
    </citation>
    <scope>NUCLEOTIDE SEQUENCE</scope>
    <source>
        <strain evidence="5">91871</strain>
    </source>
</reference>
<evidence type="ECO:0000313" key="7">
    <source>
        <dbReference type="EMBL" id="OYR01830.1"/>
    </source>
</evidence>
<dbReference type="EMBL" id="ABKLER030000046">
    <property type="protein sequence ID" value="EMN4147922.1"/>
    <property type="molecule type" value="Genomic_DNA"/>
</dbReference>
<accession>A0A0P8GZY1</accession>
<reference evidence="8" key="6">
    <citation type="journal article" date="2021" name="Microb. Genom.">
        <title>A genomic epidemiological study shows that prevalence of antimicrobial resistance in Enterobacterales is associated with the livestock host, as well as antimicrobial usage.</title>
        <authorList>
            <person name="AbuOun M."/>
            <person name="Jones H."/>
            <person name="Stubberfield E."/>
            <person name="Gilson D."/>
            <person name="Shaw L.P."/>
            <person name="Hubbard A.T.M."/>
            <person name="Chau K.K."/>
            <person name="Sebra R."/>
            <person name="Peto T.E.A."/>
            <person name="Crook D.W."/>
            <person name="Read D.S."/>
            <person name="Gweon H.S."/>
            <person name="Walker A.S."/>
            <person name="Stoesser N."/>
            <person name="Smith R.P."/>
            <person name="Anjum M.F."/>
            <person name="On Behalf Of The Rehab Consortium."/>
        </authorList>
    </citation>
    <scope>NUCLEOTIDE SEQUENCE</scope>
    <source>
        <strain evidence="9">RHBSTW-00370</strain>
        <strain evidence="8">RHBSTW-00398</strain>
    </source>
</reference>
<evidence type="ECO:0000313" key="12">
    <source>
        <dbReference type="Proteomes" id="UP000510650"/>
    </source>
</evidence>
<evidence type="ECO:0000313" key="1">
    <source>
        <dbReference type="EMBL" id="EHT9939001.1"/>
    </source>
</evidence>
<dbReference type="Proteomes" id="UP001279522">
    <property type="component" value="Unassembled WGS sequence"/>
</dbReference>
<reference evidence="6 10" key="2">
    <citation type="journal article" date="2017" name="PLoS ONE">
        <title>Genomic and phenotypic characterisation of fluoroquinolone resistance mechanisms in Enterobacteriaceae in Durban, South Africa.</title>
        <authorList>
            <person name="Osei Sekyere J."/>
            <person name="Amoako D.G."/>
        </authorList>
    </citation>
    <scope>NUCLEOTIDE SEQUENCE [LARGE SCALE GENOMIC DNA]</scope>
    <source>
        <strain evidence="6 10">ST62:944112508</strain>
    </source>
</reference>
<dbReference type="Proteomes" id="UP001169574">
    <property type="component" value="Unassembled WGS sequence"/>
</dbReference>
<dbReference type="EMBL" id="ABOSXX010000031">
    <property type="protein sequence ID" value="ELV3681861.1"/>
    <property type="molecule type" value="Genomic_DNA"/>
</dbReference>
<evidence type="ECO:0000313" key="14">
    <source>
        <dbReference type="Proteomes" id="UP000885148"/>
    </source>
</evidence>